<evidence type="ECO:0000256" key="6">
    <source>
        <dbReference type="ARBA" id="ARBA00022692"/>
    </source>
</evidence>
<comment type="function">
    <text evidence="10">Part of the ABC transporter complex MalEFGK involved in maltose/maltodextrin import. Probably responsible for the translocation of the substrate across the membrane.</text>
</comment>
<evidence type="ECO:0000256" key="11">
    <source>
        <dbReference type="SAM" id="MobiDB-lite"/>
    </source>
</evidence>
<keyword evidence="5 10" id="KW-0762">Sugar transport</keyword>
<feature type="compositionally biased region" description="Basic residues" evidence="11">
    <location>
        <begin position="9"/>
        <end position="18"/>
    </location>
</feature>
<keyword evidence="4 10" id="KW-1003">Cell membrane</keyword>
<feature type="region of interest" description="Disordered" evidence="11">
    <location>
        <begin position="1"/>
        <end position="21"/>
    </location>
</feature>
<feature type="transmembrane region" description="Helical" evidence="9">
    <location>
        <begin position="31"/>
        <end position="49"/>
    </location>
</feature>
<keyword evidence="3 9" id="KW-0813">Transport</keyword>
<dbReference type="PANTHER" id="PTHR47314:SF1">
    <property type="entry name" value="MALTOSE_MALTODEXTRIN TRANSPORT SYSTEM PERMEASE PROTEIN MALF"/>
    <property type="match status" value="1"/>
</dbReference>
<evidence type="ECO:0000256" key="4">
    <source>
        <dbReference type="ARBA" id="ARBA00022475"/>
    </source>
</evidence>
<dbReference type="SUPFAM" id="SSF160964">
    <property type="entry name" value="MalF N-terminal region-like"/>
    <property type="match status" value="1"/>
</dbReference>
<evidence type="ECO:0000256" key="5">
    <source>
        <dbReference type="ARBA" id="ARBA00022597"/>
    </source>
</evidence>
<proteinExistence type="inferred from homology"/>
<feature type="transmembrane region" description="Helical" evidence="9">
    <location>
        <begin position="113"/>
        <end position="131"/>
    </location>
</feature>
<evidence type="ECO:0000256" key="8">
    <source>
        <dbReference type="ARBA" id="ARBA00023136"/>
    </source>
</evidence>
<feature type="transmembrane region" description="Helical" evidence="9">
    <location>
        <begin position="61"/>
        <end position="83"/>
    </location>
</feature>
<reference evidence="13 14" key="1">
    <citation type="submission" date="2023-07" db="EMBL/GenBank/DDBJ databases">
        <title>Sequencing the genomes of 1000 actinobacteria strains.</title>
        <authorList>
            <person name="Klenk H.-P."/>
        </authorList>
    </citation>
    <scope>NUCLEOTIDE SEQUENCE [LARGE SCALE GENOMIC DNA]</scope>
    <source>
        <strain evidence="13 14">DSM 15539</strain>
    </source>
</reference>
<dbReference type="PANTHER" id="PTHR47314">
    <property type="entry name" value="MALTOSE/MALTODEXTRIN TRANSPORT SYSTEM PERMEASE PROTEIN MALF"/>
    <property type="match status" value="1"/>
</dbReference>
<gene>
    <name evidence="13" type="ORF">J2S36_001262</name>
</gene>
<evidence type="ECO:0000256" key="1">
    <source>
        <dbReference type="ARBA" id="ARBA00004651"/>
    </source>
</evidence>
<feature type="transmembrane region" description="Helical" evidence="9">
    <location>
        <begin position="319"/>
        <end position="337"/>
    </location>
</feature>
<evidence type="ECO:0000259" key="12">
    <source>
        <dbReference type="PROSITE" id="PS50928"/>
    </source>
</evidence>
<keyword evidence="6 9" id="KW-0812">Transmembrane</keyword>
<evidence type="ECO:0000256" key="10">
    <source>
        <dbReference type="RuleBase" id="RU367050"/>
    </source>
</evidence>
<evidence type="ECO:0000256" key="2">
    <source>
        <dbReference type="ARBA" id="ARBA00009047"/>
    </source>
</evidence>
<evidence type="ECO:0000256" key="9">
    <source>
        <dbReference type="RuleBase" id="RU363032"/>
    </source>
</evidence>
<accession>A0ABU1T2Y6</accession>
<dbReference type="RefSeq" id="WP_309956619.1">
    <property type="nucleotide sequence ID" value="NZ_JAVDUJ010000001.1"/>
</dbReference>
<dbReference type="InterPro" id="IPR000515">
    <property type="entry name" value="MetI-like"/>
</dbReference>
<evidence type="ECO:0000256" key="3">
    <source>
        <dbReference type="ARBA" id="ARBA00022448"/>
    </source>
</evidence>
<dbReference type="Gene3D" id="1.10.3720.10">
    <property type="entry name" value="MetI-like"/>
    <property type="match status" value="1"/>
</dbReference>
<sequence>MIAESNLNHVKKKKKRTQKRSDEPSQYSFKLAWIYGDLLTKLSLLIWGLGNIARKQIVKGVLFLSAEIGFFVFIAASGVYHLAEVPGLGTGEETRVKVDGFWVYETAKPSVEILLNGVATVFLIFAALWFAQTAMRSAFKAQQQIVRSGKAHTIWEDLHELTDSNSAWLFMSLPTLGILIFTVLPLVFMISMAFTSYDSEHSKKFDWVGLDNFAVVFGNGGNVNAQLFFSVLTWTIVWAFFATFLNYFLGMFMAMIINRKTTHGKAFWRAVFSLSVAVPQFVSLLVLRSMLQQEGIINRLLQDYGWIDSALPFFTDANWARVTVIIINLWIGIPYTIMQVTGILQNIPAELYEAAKLDGASWWQTFRNVTMPYMLFVMTPYLITTFTANVNNFNVIYLLSGGDPTPVGSSAGKTDLLITWLYKLTVDRGDYNIGAVIGILTFIALAMVGLLTYRRSGSYRNEEGFQ</sequence>
<dbReference type="InterPro" id="IPR035906">
    <property type="entry name" value="MetI-like_sf"/>
</dbReference>
<keyword evidence="8 9" id="KW-0472">Membrane</keyword>
<feature type="transmembrane region" description="Helical" evidence="9">
    <location>
        <begin position="431"/>
        <end position="453"/>
    </location>
</feature>
<comment type="subcellular location">
    <subcellularLocation>
        <location evidence="1 9">Cell membrane</location>
        <topology evidence="1 9">Multi-pass membrane protein</topology>
    </subcellularLocation>
</comment>
<keyword evidence="7 9" id="KW-1133">Transmembrane helix</keyword>
<dbReference type="Pfam" id="PF00528">
    <property type="entry name" value="BPD_transp_1"/>
    <property type="match status" value="1"/>
</dbReference>
<dbReference type="PROSITE" id="PS50928">
    <property type="entry name" value="ABC_TM1"/>
    <property type="match status" value="1"/>
</dbReference>
<protein>
    <recommendedName>
        <fullName evidence="10">Maltose/maltodextrin transport system permease protein</fullName>
    </recommendedName>
</protein>
<feature type="transmembrane region" description="Helical" evidence="9">
    <location>
        <begin position="168"/>
        <end position="194"/>
    </location>
</feature>
<feature type="transmembrane region" description="Helical" evidence="9">
    <location>
        <begin position="373"/>
        <end position="390"/>
    </location>
</feature>
<evidence type="ECO:0000313" key="14">
    <source>
        <dbReference type="Proteomes" id="UP001266099"/>
    </source>
</evidence>
<feature type="transmembrane region" description="Helical" evidence="9">
    <location>
        <begin position="227"/>
        <end position="249"/>
    </location>
</feature>
<dbReference type="CDD" id="cd06261">
    <property type="entry name" value="TM_PBP2"/>
    <property type="match status" value="1"/>
</dbReference>
<comment type="similarity">
    <text evidence="2 10">Belongs to the binding-protein-dependent transport system permease family. MalFG subfamily.</text>
</comment>
<dbReference type="EMBL" id="JAVDUJ010000001">
    <property type="protein sequence ID" value="MDR6939719.1"/>
    <property type="molecule type" value="Genomic_DNA"/>
</dbReference>
<comment type="caution">
    <text evidence="13">The sequence shown here is derived from an EMBL/GenBank/DDBJ whole genome shotgun (WGS) entry which is preliminary data.</text>
</comment>
<dbReference type="SUPFAM" id="SSF161098">
    <property type="entry name" value="MetI-like"/>
    <property type="match status" value="1"/>
</dbReference>
<dbReference type="Proteomes" id="UP001266099">
    <property type="component" value="Unassembled WGS sequence"/>
</dbReference>
<evidence type="ECO:0000256" key="7">
    <source>
        <dbReference type="ARBA" id="ARBA00022989"/>
    </source>
</evidence>
<organism evidence="13 14">
    <name type="scientific">Arcanobacterium hippocoleae</name>
    <dbReference type="NCBI Taxonomy" id="149017"/>
    <lineage>
        <taxon>Bacteria</taxon>
        <taxon>Bacillati</taxon>
        <taxon>Actinomycetota</taxon>
        <taxon>Actinomycetes</taxon>
        <taxon>Actinomycetales</taxon>
        <taxon>Actinomycetaceae</taxon>
        <taxon>Arcanobacterium</taxon>
    </lineage>
</organism>
<keyword evidence="14" id="KW-1185">Reference proteome</keyword>
<evidence type="ECO:0000313" key="13">
    <source>
        <dbReference type="EMBL" id="MDR6939719.1"/>
    </source>
</evidence>
<feature type="domain" description="ABC transmembrane type-1" evidence="12">
    <location>
        <begin position="232"/>
        <end position="452"/>
    </location>
</feature>
<feature type="transmembrane region" description="Helical" evidence="9">
    <location>
        <begin position="270"/>
        <end position="291"/>
    </location>
</feature>
<name>A0ABU1T2Y6_9ACTO</name>